<dbReference type="InterPro" id="IPR016024">
    <property type="entry name" value="ARM-type_fold"/>
</dbReference>
<dbReference type="Proteomes" id="UP001168972">
    <property type="component" value="Unassembled WGS sequence"/>
</dbReference>
<dbReference type="PANTHER" id="PTHR32170">
    <property type="entry name" value="PROTEASOME ACTIVATOR COMPLEX SUBUNIT 4"/>
    <property type="match status" value="1"/>
</dbReference>
<evidence type="ECO:0000259" key="11">
    <source>
        <dbReference type="Pfam" id="PF23096"/>
    </source>
</evidence>
<dbReference type="GO" id="GO:0016504">
    <property type="term" value="F:peptidase activator activity"/>
    <property type="evidence" value="ECO:0007669"/>
    <property type="project" value="InterPro"/>
</dbReference>
<comment type="similarity">
    <text evidence="3">Belongs to the BLM10 family.</text>
</comment>
<keyword evidence="13" id="KW-1185">Reference proteome</keyword>
<dbReference type="Gene3D" id="1.25.10.10">
    <property type="entry name" value="Leucine-rich Repeat Variant"/>
    <property type="match status" value="1"/>
</dbReference>
<dbReference type="InterPro" id="IPR055455">
    <property type="entry name" value="HEAT_PSME4"/>
</dbReference>
<dbReference type="SUPFAM" id="SSF48371">
    <property type="entry name" value="ARM repeat"/>
    <property type="match status" value="2"/>
</dbReference>
<protein>
    <recommendedName>
        <fullName evidence="14">Proteasome activator complex subunit 4</fullName>
    </recommendedName>
</protein>
<evidence type="ECO:0000256" key="8">
    <source>
        <dbReference type="ARBA" id="ARBA00023242"/>
    </source>
</evidence>
<dbReference type="InterPro" id="IPR021843">
    <property type="entry name" value="PSME4_C"/>
</dbReference>
<proteinExistence type="inferred from homology"/>
<dbReference type="InterPro" id="IPR032430">
    <property type="entry name" value="Blm10_mid"/>
</dbReference>
<feature type="domain" description="Proteasome activator complex subunit 4-like HEAT repeat-like" evidence="11">
    <location>
        <begin position="1187"/>
        <end position="1481"/>
    </location>
</feature>
<evidence type="ECO:0000256" key="7">
    <source>
        <dbReference type="ARBA" id="ARBA00023204"/>
    </source>
</evidence>
<dbReference type="EMBL" id="JAQQBR010000001">
    <property type="protein sequence ID" value="KAK0182537.1"/>
    <property type="molecule type" value="Genomic_DNA"/>
</dbReference>
<dbReference type="Pfam" id="PF11919">
    <property type="entry name" value="PSME4_C"/>
    <property type="match status" value="1"/>
</dbReference>
<evidence type="ECO:0000256" key="5">
    <source>
        <dbReference type="ARBA" id="ARBA00022737"/>
    </source>
</evidence>
<keyword evidence="7" id="KW-0234">DNA repair</keyword>
<evidence type="ECO:0000256" key="4">
    <source>
        <dbReference type="ARBA" id="ARBA00022490"/>
    </source>
</evidence>
<evidence type="ECO:0000313" key="13">
    <source>
        <dbReference type="Proteomes" id="UP001168972"/>
    </source>
</evidence>
<reference evidence="12" key="1">
    <citation type="journal article" date="2023" name="bioRxiv">
        <title>Scaffold-level genome assemblies of two parasitoid biocontrol wasps reveal the parthenogenesis mechanism and an associated novel virus.</title>
        <authorList>
            <person name="Inwood S."/>
            <person name="Skelly J."/>
            <person name="Guhlin J."/>
            <person name="Harrop T."/>
            <person name="Goldson S."/>
            <person name="Dearden P."/>
        </authorList>
    </citation>
    <scope>NUCLEOTIDE SEQUENCE</scope>
    <source>
        <strain evidence="12">Lincoln</strain>
        <tissue evidence="12">Whole body</tissue>
    </source>
</reference>
<dbReference type="GO" id="GO:0010499">
    <property type="term" value="P:proteasomal ubiquitin-independent protein catabolic process"/>
    <property type="evidence" value="ECO:0007669"/>
    <property type="project" value="TreeGrafter"/>
</dbReference>
<evidence type="ECO:0000259" key="10">
    <source>
        <dbReference type="Pfam" id="PF16507"/>
    </source>
</evidence>
<dbReference type="PANTHER" id="PTHR32170:SF3">
    <property type="entry name" value="PROTEASOME ACTIVATOR COMPLEX SUBUNIT 4"/>
    <property type="match status" value="1"/>
</dbReference>
<dbReference type="GO" id="GO:0070628">
    <property type="term" value="F:proteasome binding"/>
    <property type="evidence" value="ECO:0007669"/>
    <property type="project" value="InterPro"/>
</dbReference>
<keyword evidence="8" id="KW-0539">Nucleus</keyword>
<gene>
    <name evidence="12" type="ORF">PV327_000666</name>
</gene>
<name>A0AA39G6M8_MICHY</name>
<comment type="subcellular location">
    <subcellularLocation>
        <location evidence="2">Cytoplasm</location>
    </subcellularLocation>
    <subcellularLocation>
        <location evidence="1">Nucleus speckle</location>
    </subcellularLocation>
</comment>
<evidence type="ECO:0000313" key="12">
    <source>
        <dbReference type="EMBL" id="KAK0182537.1"/>
    </source>
</evidence>
<comment type="caution">
    <text evidence="12">The sequence shown here is derived from an EMBL/GenBank/DDBJ whole genome shotgun (WGS) entry which is preliminary data.</text>
</comment>
<dbReference type="Pfam" id="PF16507">
    <property type="entry name" value="HEAT_PSME4_mid"/>
    <property type="match status" value="1"/>
</dbReference>
<evidence type="ECO:0000256" key="6">
    <source>
        <dbReference type="ARBA" id="ARBA00022763"/>
    </source>
</evidence>
<dbReference type="Pfam" id="PF23096">
    <property type="entry name" value="HEAT_PSME4"/>
    <property type="match status" value="1"/>
</dbReference>
<organism evidence="12 13">
    <name type="scientific">Microctonus hyperodae</name>
    <name type="common">Parasitoid wasp</name>
    <dbReference type="NCBI Taxonomy" id="165561"/>
    <lineage>
        <taxon>Eukaryota</taxon>
        <taxon>Metazoa</taxon>
        <taxon>Ecdysozoa</taxon>
        <taxon>Arthropoda</taxon>
        <taxon>Hexapoda</taxon>
        <taxon>Insecta</taxon>
        <taxon>Pterygota</taxon>
        <taxon>Neoptera</taxon>
        <taxon>Endopterygota</taxon>
        <taxon>Hymenoptera</taxon>
        <taxon>Apocrita</taxon>
        <taxon>Ichneumonoidea</taxon>
        <taxon>Braconidae</taxon>
        <taxon>Euphorinae</taxon>
        <taxon>Microctonus</taxon>
    </lineage>
</organism>
<dbReference type="InterPro" id="IPR011989">
    <property type="entry name" value="ARM-like"/>
</dbReference>
<evidence type="ECO:0008006" key="14">
    <source>
        <dbReference type="Google" id="ProtNLM"/>
    </source>
</evidence>
<reference evidence="12" key="2">
    <citation type="submission" date="2023-03" db="EMBL/GenBank/DDBJ databases">
        <authorList>
            <person name="Inwood S.N."/>
            <person name="Skelly J.G."/>
            <person name="Guhlin J."/>
            <person name="Harrop T.W.R."/>
            <person name="Goldson S.G."/>
            <person name="Dearden P.K."/>
        </authorList>
    </citation>
    <scope>NUCLEOTIDE SEQUENCE</scope>
    <source>
        <strain evidence="12">Lincoln</strain>
        <tissue evidence="12">Whole body</tissue>
    </source>
</reference>
<evidence type="ECO:0000256" key="3">
    <source>
        <dbReference type="ARBA" id="ARBA00005739"/>
    </source>
</evidence>
<dbReference type="GO" id="GO:0016607">
    <property type="term" value="C:nuclear speck"/>
    <property type="evidence" value="ECO:0007669"/>
    <property type="project" value="UniProtKB-SubCell"/>
</dbReference>
<evidence type="ECO:0000256" key="2">
    <source>
        <dbReference type="ARBA" id="ARBA00004496"/>
    </source>
</evidence>
<evidence type="ECO:0000256" key="1">
    <source>
        <dbReference type="ARBA" id="ARBA00004324"/>
    </source>
</evidence>
<keyword evidence="6" id="KW-0227">DNA damage</keyword>
<evidence type="ECO:0000259" key="9">
    <source>
        <dbReference type="Pfam" id="PF11919"/>
    </source>
</evidence>
<dbReference type="GO" id="GO:0005829">
    <property type="term" value="C:cytosol"/>
    <property type="evidence" value="ECO:0007669"/>
    <property type="project" value="TreeGrafter"/>
</dbReference>
<keyword evidence="4" id="KW-0963">Cytoplasm</keyword>
<sequence length="1834" mass="211591">MMEPTDMLSQLLLRETRDEDEEITMESSTDSLSFQYQSENKYNNLLPYADELDEEAGNLLIDIKGQLGRAVMLRRMIPDCYIATLKLRIYLKIYNFRFSKEDHIVFIKLMYELMTIPNLEPSMVFLFCGILNSLLKKRELIGPSDLELPWRPLFDLMERINKRSANYRLLVGMERFIATFKEFRFLIRQLKVYFPVTATQEILDELRPKLYPLDTSTMDLAINTLEYFLPIKLAPENHAHGFKLWFDELMNIWNTYHNGAQWEEDLMFLMSKLAQHNIGYIDWEPYIPLMFTRFVRSLNLPVVYSKTKCSRQQKIDMHSAAVWIVSILGKNSSGQMHLTNFLKTIETYFHQANGGPWIEKLMDLLTRLAIEFISRLHNERYGKRTWKTPTPDNYKLTDDDVDAFVKCMMPPTMTAMFGRISVNSACRVFQRLATVRPNMVIPEVLERLYSTLDSLTEPHKLIAAMMAVTSVARPMVQGKRNINKGYTYNEGPSRVLPLLMSSLPGIDANDLNKSYVTFRLILVYAMVVPFIDCSKATASELLDEDDRLVCEETSQFEDFVLQFFERIFSLIESSTLEYISNENQDSSGRSKSESMVEQSLMTVCTVLLVRTSDDIFRSALHKLRTFVTDRVLETRVSGPLAATLCHSFARVNGGETLRTMLPTVSQIIFDALEDGDLDREERIDDKLLYPMLLLSKIVDTQGLYLMPHMNALMEILEKILHLKSREGSVMASRILANIMRSLANISATHEFTCNGRDRNDPNYPYVLDWGQGANIDNLNINWYTPGEEEVAMMQYILTKYLPPELAKIHEYCTNENSDITRQELMTTLNIINAIIGGSIDYLPMPPEDSNDELSLRNFVITIGTKGELRMPDGSNVRQYVVKIISELQATMLKKAEDDTKSFICVLNIWNILLLGECRMADRHRKAWMSWKQIKTELKDELVKRKRILPEYILERVELQHELRVYSRLYHLTDYHKFIMLQLFELATSRYATVRIGAQDSIFLALSFFPYSRTVYKSVLLDLMAKDPEEHHDLHKGVLYLLLGPRHNPLISTRNWSFLRSIWPAIIALKPSEKMSVIQLKNRLAATVNRNLSAIAINLEVPDSVVNTATGLWNSSPKPLVARPTDHEISDGARQLEELSAKNNADYDTLLHDILSAIQANCHWRQRLMGLKFIRDLAHLDRPYPPSVVEYCLGALVHESLEERKIATVLAICMLRQQKRKYLKITIDVPANKDKAEGSDVSIMNIQTVKPGIRPDNLWLQYNYETRPLTEEQWNESRYVREPYIGYYVWPKTIKVTAPSSMQPQIIGDPRIYTESEKLIDSFFAGSEVIDKIIKYNSIEERKGTDKFSINRYLLYKCIFRNHGIRHLELFIPHLRSLVAQKQESTQRCAAEIIAGIIKGSNHWPFEMIVKMWDILIPIIREALENVTTETLVDWKCCFAISLCGRDPNRHHWLIECLMEEQQTDSTTTSFVEVHRMYILQSAIAQQGWRLSELMNRLSQRIERKLLANPFQNVRAALGSFLVVIFHADYNTGTFKSNPPTPCADELMNRLLPRLIKLGEDNIHCDEDDQIVSMRAHDISLFKTICMWMINTILLRSSGMLPCSSKLLYILCQLENYETDDELAKICTNTLAALSQALTMPRNMKDMLDALWEVSNATSWSTRSSCLSFIEVFVFHNMGVIMSNVEWVKRIQEIVLRLIADERLEVREKAGRVLCGLLHCALLPKQEALLNEFKKKSKTKVKNNPDNLRLKHAGILGLCAFIQAHPYDVPKYVPSIFEDLNLSLNDPQPIPTTIRKTLGDFKRTHYDGWATHAQCFTEEQLGILQDLAVPPSYYA</sequence>
<accession>A0AA39G6M8</accession>
<feature type="domain" description="Proteasome activator complex subunit 4 C-terminal" evidence="9">
    <location>
        <begin position="1750"/>
        <end position="1834"/>
    </location>
</feature>
<feature type="domain" description="Proteasome activator Blm10 middle HEAT repeats region" evidence="10">
    <location>
        <begin position="338"/>
        <end position="837"/>
    </location>
</feature>
<keyword evidence="5" id="KW-0677">Repeat</keyword>
<dbReference type="GO" id="GO:0006281">
    <property type="term" value="P:DNA repair"/>
    <property type="evidence" value="ECO:0007669"/>
    <property type="project" value="UniProtKB-KW"/>
</dbReference>
<dbReference type="InterPro" id="IPR035309">
    <property type="entry name" value="PSME4"/>
</dbReference>